<name>A0A401UUA6_9CLOT</name>
<dbReference type="OrthoDB" id="564699at2"/>
<evidence type="ECO:0000256" key="1">
    <source>
        <dbReference type="SAM" id="MobiDB-lite"/>
    </source>
</evidence>
<dbReference type="InterPro" id="IPR008160">
    <property type="entry name" value="Collagen"/>
</dbReference>
<reference evidence="3 4" key="1">
    <citation type="submission" date="2018-11" db="EMBL/GenBank/DDBJ databases">
        <title>Genome sequencing and assembly of Clostridium tagluense strain A121.</title>
        <authorList>
            <person name="Murakami T."/>
            <person name="Segawa T."/>
            <person name="Shcherbakova V.A."/>
            <person name="Mori H."/>
            <person name="Yoshimura Y."/>
        </authorList>
    </citation>
    <scope>NUCLEOTIDE SEQUENCE [LARGE SCALE GENOMIC DNA]</scope>
    <source>
        <strain evidence="3 4">A121</strain>
    </source>
</reference>
<dbReference type="PANTHER" id="PTHR24023">
    <property type="entry name" value="COLLAGEN ALPHA"/>
    <property type="match status" value="1"/>
</dbReference>
<evidence type="ECO:0000313" key="4">
    <source>
        <dbReference type="Proteomes" id="UP000287872"/>
    </source>
</evidence>
<sequence>MSVTELPIQEKRGLKADLPILLEGQFGFCTDTKEVFIGDGTANNLLGAKGDTGLTGPKGDRGDAGTQGPKGDTGLTGASGAKGETGINGVKGDTGLTGSQGAPGINGSQGIQGIKGDTGAKGDTGGQGAKGDVGATGAPGTTNYNSLENKPSSLPANGGTANGMNYTDSRNTNFNGFDYKGITVHLKSNATDGLNDGGTYHGVLHITQWGDVSGGKAHELGFTDNGNTWYRDWDGSAWSVWLKIAKSTDIPTKLSQLTNDIGAGGGIKITTSPTSPTSPSPSDFWYKII</sequence>
<dbReference type="InterPro" id="IPR041352">
    <property type="entry name" value="Mtd_N"/>
</dbReference>
<dbReference type="Proteomes" id="UP000287872">
    <property type="component" value="Unassembled WGS sequence"/>
</dbReference>
<proteinExistence type="predicted"/>
<organism evidence="3 4">
    <name type="scientific">Clostridium tagluense</name>
    <dbReference type="NCBI Taxonomy" id="360422"/>
    <lineage>
        <taxon>Bacteria</taxon>
        <taxon>Bacillati</taxon>
        <taxon>Bacillota</taxon>
        <taxon>Clostridia</taxon>
        <taxon>Eubacteriales</taxon>
        <taxon>Clostridiaceae</taxon>
        <taxon>Clostridium</taxon>
    </lineage>
</organism>
<feature type="compositionally biased region" description="Polar residues" evidence="1">
    <location>
        <begin position="139"/>
        <end position="155"/>
    </location>
</feature>
<dbReference type="AlphaFoldDB" id="A0A401UUA6"/>
<protein>
    <recommendedName>
        <fullName evidence="2">Major tropism determinant N-terminal domain-containing protein</fullName>
    </recommendedName>
</protein>
<feature type="domain" description="Major tropism determinant N-terminal" evidence="2">
    <location>
        <begin position="8"/>
        <end position="41"/>
    </location>
</feature>
<gene>
    <name evidence="3" type="ORF">Ctaglu_47550</name>
</gene>
<dbReference type="GO" id="GO:0031012">
    <property type="term" value="C:extracellular matrix"/>
    <property type="evidence" value="ECO:0007669"/>
    <property type="project" value="TreeGrafter"/>
</dbReference>
<dbReference type="InterPro" id="IPR050149">
    <property type="entry name" value="Collagen_superfamily"/>
</dbReference>
<dbReference type="PANTHER" id="PTHR24023:SF1082">
    <property type="entry name" value="COLLAGEN TRIPLE HELIX REPEAT"/>
    <property type="match status" value="1"/>
</dbReference>
<keyword evidence="4" id="KW-1185">Reference proteome</keyword>
<dbReference type="Pfam" id="PF01391">
    <property type="entry name" value="Collagen"/>
    <property type="match status" value="1"/>
</dbReference>
<dbReference type="EMBL" id="BHYK01000061">
    <property type="protein sequence ID" value="GCD13132.1"/>
    <property type="molecule type" value="Genomic_DNA"/>
</dbReference>
<comment type="caution">
    <text evidence="3">The sequence shown here is derived from an EMBL/GenBank/DDBJ whole genome shotgun (WGS) entry which is preliminary data.</text>
</comment>
<feature type="compositionally biased region" description="Gly residues" evidence="1">
    <location>
        <begin position="122"/>
        <end position="131"/>
    </location>
</feature>
<dbReference type="GO" id="GO:0005615">
    <property type="term" value="C:extracellular space"/>
    <property type="evidence" value="ECO:0007669"/>
    <property type="project" value="TreeGrafter"/>
</dbReference>
<evidence type="ECO:0000259" key="2">
    <source>
        <dbReference type="Pfam" id="PF18454"/>
    </source>
</evidence>
<accession>A0A401UUA6</accession>
<dbReference type="RefSeq" id="WP_125006414.1">
    <property type="nucleotide sequence ID" value="NZ_BHYK01000061.1"/>
</dbReference>
<evidence type="ECO:0000313" key="3">
    <source>
        <dbReference type="EMBL" id="GCD13132.1"/>
    </source>
</evidence>
<feature type="region of interest" description="Disordered" evidence="1">
    <location>
        <begin position="46"/>
        <end position="162"/>
    </location>
</feature>
<feature type="compositionally biased region" description="Polar residues" evidence="1">
    <location>
        <begin position="96"/>
        <end position="111"/>
    </location>
</feature>
<dbReference type="Pfam" id="PF18454">
    <property type="entry name" value="Mtd_N"/>
    <property type="match status" value="1"/>
</dbReference>